<reference evidence="6 7" key="1">
    <citation type="journal article" date="2019" name="Nat. Ecol. Evol.">
        <title>Megaphylogeny resolves global patterns of mushroom evolution.</title>
        <authorList>
            <person name="Varga T."/>
            <person name="Krizsan K."/>
            <person name="Foldi C."/>
            <person name="Dima B."/>
            <person name="Sanchez-Garcia M."/>
            <person name="Sanchez-Ramirez S."/>
            <person name="Szollosi G.J."/>
            <person name="Szarkandi J.G."/>
            <person name="Papp V."/>
            <person name="Albert L."/>
            <person name="Andreopoulos W."/>
            <person name="Angelini C."/>
            <person name="Antonin V."/>
            <person name="Barry K.W."/>
            <person name="Bougher N.L."/>
            <person name="Buchanan P."/>
            <person name="Buyck B."/>
            <person name="Bense V."/>
            <person name="Catcheside P."/>
            <person name="Chovatia M."/>
            <person name="Cooper J."/>
            <person name="Damon W."/>
            <person name="Desjardin D."/>
            <person name="Finy P."/>
            <person name="Geml J."/>
            <person name="Haridas S."/>
            <person name="Hughes K."/>
            <person name="Justo A."/>
            <person name="Karasinski D."/>
            <person name="Kautmanova I."/>
            <person name="Kiss B."/>
            <person name="Kocsube S."/>
            <person name="Kotiranta H."/>
            <person name="LaButti K.M."/>
            <person name="Lechner B.E."/>
            <person name="Liimatainen K."/>
            <person name="Lipzen A."/>
            <person name="Lukacs Z."/>
            <person name="Mihaltcheva S."/>
            <person name="Morgado L.N."/>
            <person name="Niskanen T."/>
            <person name="Noordeloos M.E."/>
            <person name="Ohm R.A."/>
            <person name="Ortiz-Santana B."/>
            <person name="Ovrebo C."/>
            <person name="Racz N."/>
            <person name="Riley R."/>
            <person name="Savchenko A."/>
            <person name="Shiryaev A."/>
            <person name="Soop K."/>
            <person name="Spirin V."/>
            <person name="Szebenyi C."/>
            <person name="Tomsovsky M."/>
            <person name="Tulloss R.E."/>
            <person name="Uehling J."/>
            <person name="Grigoriev I.V."/>
            <person name="Vagvolgyi C."/>
            <person name="Papp T."/>
            <person name="Martin F.M."/>
            <person name="Miettinen O."/>
            <person name="Hibbett D.S."/>
            <person name="Nagy L.G."/>
        </authorList>
    </citation>
    <scope>NUCLEOTIDE SEQUENCE [LARGE SCALE GENOMIC DNA]</scope>
    <source>
        <strain evidence="6 7">CBS 962.96</strain>
    </source>
</reference>
<dbReference type="EMBL" id="ML179300">
    <property type="protein sequence ID" value="THU91671.1"/>
    <property type="molecule type" value="Genomic_DNA"/>
</dbReference>
<dbReference type="PANTHER" id="PTHR43847">
    <property type="entry name" value="BLL3993 PROTEIN"/>
    <property type="match status" value="1"/>
</dbReference>
<dbReference type="EC" id="2.1.1.100" evidence="5"/>
<keyword evidence="5" id="KW-0808">Transferase</keyword>
<keyword evidence="7" id="KW-1185">Reference proteome</keyword>
<keyword evidence="3 5" id="KW-1133">Transmembrane helix</keyword>
<dbReference type="GO" id="GO:0004671">
    <property type="term" value="F:protein C-terminal S-isoprenylcysteine carboxyl O-methyltransferase activity"/>
    <property type="evidence" value="ECO:0007669"/>
    <property type="project" value="UniProtKB-EC"/>
</dbReference>
<keyword evidence="2 5" id="KW-0812">Transmembrane</keyword>
<dbReference type="AlphaFoldDB" id="A0A4S8LR03"/>
<dbReference type="GO" id="GO:0005789">
    <property type="term" value="C:endoplasmic reticulum membrane"/>
    <property type="evidence" value="ECO:0007669"/>
    <property type="project" value="UniProtKB-SubCell"/>
</dbReference>
<dbReference type="GO" id="GO:0032259">
    <property type="term" value="P:methylation"/>
    <property type="evidence" value="ECO:0007669"/>
    <property type="project" value="UniProtKB-KW"/>
</dbReference>
<sequence>MRRDIDLLLKLPLLASDAICMRIIATPPNVPLPPKDVVIPDWREKFLRGLALPCVILRALSWSAELFEFLVILASMNPTGPVSQTLLRLLISHGNETCVASLRITPPFLLGNLITILGTILRISCYRTLGRYFTFELRVQKPHHKLITNGPYAFVRHPSYTAMILSICSGLLQTLIGKVLIGYWVLTAVAVVLSLFLRIDREDSMLKDNFGKSWDQWRDKVRWRLIPGIY</sequence>
<comment type="similarity">
    <text evidence="5">Belongs to the class VI-like SAM-binding methyltransferase superfamily. Isoprenylcysteine carboxyl methyltransferase family.</text>
</comment>
<evidence type="ECO:0000256" key="4">
    <source>
        <dbReference type="ARBA" id="ARBA00023136"/>
    </source>
</evidence>
<dbReference type="Pfam" id="PF04140">
    <property type="entry name" value="ICMT"/>
    <property type="match status" value="1"/>
</dbReference>
<comment type="subcellular location">
    <subcellularLocation>
        <location evidence="5">Endoplasmic reticulum membrane</location>
        <topology evidence="5">Multi-pass membrane protein</topology>
    </subcellularLocation>
    <subcellularLocation>
        <location evidence="1">Membrane</location>
        <topology evidence="1">Multi-pass membrane protein</topology>
    </subcellularLocation>
</comment>
<protein>
    <recommendedName>
        <fullName evidence="5">Protein-S-isoprenylcysteine O-methyltransferase</fullName>
        <ecNumber evidence="5">2.1.1.100</ecNumber>
    </recommendedName>
</protein>
<evidence type="ECO:0000256" key="3">
    <source>
        <dbReference type="ARBA" id="ARBA00022989"/>
    </source>
</evidence>
<comment type="caution">
    <text evidence="5">Lacks conserved residue(s) required for the propagation of feature annotation.</text>
</comment>
<evidence type="ECO:0000313" key="7">
    <source>
        <dbReference type="Proteomes" id="UP000297245"/>
    </source>
</evidence>
<gene>
    <name evidence="6" type="ORF">K435DRAFT_829847</name>
</gene>
<organism evidence="6 7">
    <name type="scientific">Dendrothele bispora (strain CBS 962.96)</name>
    <dbReference type="NCBI Taxonomy" id="1314807"/>
    <lineage>
        <taxon>Eukaryota</taxon>
        <taxon>Fungi</taxon>
        <taxon>Dikarya</taxon>
        <taxon>Basidiomycota</taxon>
        <taxon>Agaricomycotina</taxon>
        <taxon>Agaricomycetes</taxon>
        <taxon>Agaricomycetidae</taxon>
        <taxon>Agaricales</taxon>
        <taxon>Agaricales incertae sedis</taxon>
        <taxon>Dendrothele</taxon>
    </lineage>
</organism>
<keyword evidence="5" id="KW-0256">Endoplasmic reticulum</keyword>
<evidence type="ECO:0000256" key="2">
    <source>
        <dbReference type="ARBA" id="ARBA00022692"/>
    </source>
</evidence>
<feature type="transmembrane region" description="Helical" evidence="5">
    <location>
        <begin position="181"/>
        <end position="199"/>
    </location>
</feature>
<name>A0A4S8LR03_DENBC</name>
<dbReference type="InterPro" id="IPR052527">
    <property type="entry name" value="Metal_cation-efflux_comp"/>
</dbReference>
<feature type="transmembrane region" description="Helical" evidence="5">
    <location>
        <begin position="109"/>
        <end position="129"/>
    </location>
</feature>
<keyword evidence="5" id="KW-0489">Methyltransferase</keyword>
<dbReference type="PANTHER" id="PTHR43847:SF1">
    <property type="entry name" value="BLL3993 PROTEIN"/>
    <property type="match status" value="1"/>
</dbReference>
<proteinExistence type="inferred from homology"/>
<keyword evidence="4 5" id="KW-0472">Membrane</keyword>
<dbReference type="OrthoDB" id="422086at2759"/>
<dbReference type="Gene3D" id="1.20.120.1630">
    <property type="match status" value="1"/>
</dbReference>
<evidence type="ECO:0000256" key="1">
    <source>
        <dbReference type="ARBA" id="ARBA00004141"/>
    </source>
</evidence>
<evidence type="ECO:0000256" key="5">
    <source>
        <dbReference type="RuleBase" id="RU362022"/>
    </source>
</evidence>
<comment type="catalytic activity">
    <reaction evidence="5">
        <text>[protein]-C-terminal S-[(2E,6E)-farnesyl]-L-cysteine + S-adenosyl-L-methionine = [protein]-C-terminal S-[(2E,6E)-farnesyl]-L-cysteine methyl ester + S-adenosyl-L-homocysteine</text>
        <dbReference type="Rhea" id="RHEA:21672"/>
        <dbReference type="Rhea" id="RHEA-COMP:12125"/>
        <dbReference type="Rhea" id="RHEA-COMP:12126"/>
        <dbReference type="ChEBI" id="CHEBI:57856"/>
        <dbReference type="ChEBI" id="CHEBI:59789"/>
        <dbReference type="ChEBI" id="CHEBI:90510"/>
        <dbReference type="ChEBI" id="CHEBI:90511"/>
        <dbReference type="EC" id="2.1.1.100"/>
    </reaction>
</comment>
<evidence type="ECO:0000313" key="6">
    <source>
        <dbReference type="EMBL" id="THU91671.1"/>
    </source>
</evidence>
<dbReference type="Proteomes" id="UP000297245">
    <property type="component" value="Unassembled WGS sequence"/>
</dbReference>
<keyword evidence="5" id="KW-0949">S-adenosyl-L-methionine</keyword>
<dbReference type="InterPro" id="IPR007269">
    <property type="entry name" value="ICMT_MeTrfase"/>
</dbReference>
<accession>A0A4S8LR03</accession>
<feature type="transmembrane region" description="Helical" evidence="5">
    <location>
        <begin position="150"/>
        <end position="175"/>
    </location>
</feature>